<evidence type="ECO:0000313" key="3">
    <source>
        <dbReference type="Proteomes" id="UP000003244"/>
    </source>
</evidence>
<feature type="domain" description="Schlafen AlbA-2" evidence="1">
    <location>
        <begin position="23"/>
        <end position="151"/>
    </location>
</feature>
<gene>
    <name evidence="2" type="ORF">HMPREF0634_0239</name>
</gene>
<evidence type="ECO:0000259" key="1">
    <source>
        <dbReference type="Pfam" id="PF04326"/>
    </source>
</evidence>
<dbReference type="EMBL" id="ADGQ01000028">
    <property type="protein sequence ID" value="EFM65062.1"/>
    <property type="molecule type" value="Genomic_DNA"/>
</dbReference>
<dbReference type="eggNOG" id="COG2865">
    <property type="taxonomic scope" value="Bacteria"/>
</dbReference>
<dbReference type="STRING" id="596315.HMPREF0634_0239"/>
<dbReference type="GeneID" id="84800262"/>
<name>E0E221_9FIRM</name>
<dbReference type="Pfam" id="PF04326">
    <property type="entry name" value="SLFN_AlbA_2"/>
    <property type="match status" value="1"/>
</dbReference>
<dbReference type="Gene3D" id="3.30.565.60">
    <property type="match status" value="1"/>
</dbReference>
<dbReference type="Gene3D" id="3.30.950.30">
    <property type="entry name" value="Schlafen, AAA domain"/>
    <property type="match status" value="1"/>
</dbReference>
<dbReference type="InterPro" id="IPR038475">
    <property type="entry name" value="RecG_C_sf"/>
</dbReference>
<evidence type="ECO:0000313" key="2">
    <source>
        <dbReference type="EMBL" id="EFM65062.1"/>
    </source>
</evidence>
<accession>E0E221</accession>
<dbReference type="PANTHER" id="PTHR30595:SF6">
    <property type="entry name" value="SCHLAFEN ALBA-2 DOMAIN-CONTAINING PROTEIN"/>
    <property type="match status" value="1"/>
</dbReference>
<dbReference type="InterPro" id="IPR007421">
    <property type="entry name" value="Schlafen_AlbA_2_dom"/>
</dbReference>
<organism evidence="2 3">
    <name type="scientific">Peptostreptococcus stomatis DSM 17678</name>
    <dbReference type="NCBI Taxonomy" id="596315"/>
    <lineage>
        <taxon>Bacteria</taxon>
        <taxon>Bacillati</taxon>
        <taxon>Bacillota</taxon>
        <taxon>Clostridia</taxon>
        <taxon>Peptostreptococcales</taxon>
        <taxon>Peptostreptococcaceae</taxon>
        <taxon>Peptostreptococcus</taxon>
    </lineage>
</organism>
<dbReference type="AlphaFoldDB" id="E0E221"/>
<proteinExistence type="predicted"/>
<dbReference type="InterPro" id="IPR038461">
    <property type="entry name" value="Schlafen_AlbA_2_dom_sf"/>
</dbReference>
<dbReference type="Proteomes" id="UP000003244">
    <property type="component" value="Unassembled WGS sequence"/>
</dbReference>
<comment type="caution">
    <text evidence="2">The sequence shown here is derived from an EMBL/GenBank/DDBJ whole genome shotgun (WGS) entry which is preliminary data.</text>
</comment>
<dbReference type="RefSeq" id="WP_007788720.1">
    <property type="nucleotide sequence ID" value="NZ_ADGQ01000028.1"/>
</dbReference>
<protein>
    <submittedName>
        <fullName evidence="2">Divergent AAA domain protein</fullName>
    </submittedName>
</protein>
<keyword evidence="3" id="KW-1185">Reference proteome</keyword>
<dbReference type="Pfam" id="PF13749">
    <property type="entry name" value="HATPase_c_4"/>
    <property type="match status" value="1"/>
</dbReference>
<dbReference type="OrthoDB" id="9768354at2"/>
<reference evidence="2 3" key="1">
    <citation type="submission" date="2010-08" db="EMBL/GenBank/DDBJ databases">
        <authorList>
            <person name="Harkins D.M."/>
            <person name="Madupu R."/>
            <person name="Durkin A.S."/>
            <person name="Torralba M."/>
            <person name="Methe B."/>
            <person name="Sutton G.G."/>
            <person name="Nelson K.E."/>
        </authorList>
    </citation>
    <scope>NUCLEOTIDE SEQUENCE [LARGE SCALE GENOMIC DNA]</scope>
    <source>
        <strain evidence="2 3">DSM 17678</strain>
    </source>
</reference>
<dbReference type="PANTHER" id="PTHR30595">
    <property type="entry name" value="GLPR-RELATED TRANSCRIPTIONAL REPRESSOR"/>
    <property type="match status" value="1"/>
</dbReference>
<sequence>MNTDNKIEKIFNILEKSPSFLKESNNIEFKKSKKGFPLDALETYSSFANTEGGTLILGVTETIKEGTVGSIEITGVDNPDKVIDEFYNLVNNPNKVSKNIINDGDIFIREINNKQVIIINIPQADYKIKPIYLNGSKYHCFKRNHTGDYKCSVHEVDQMIVDSGPNSFDSIVLSKFDSSDLDMETVWKYRQRFNSLSTLSNFTELNDHEFLIKIRALSKDRNDNGTIKPTLAGLLVFGKYSSIRDFLPHYHVEYIDKRNSNIDYRWNDRIIYDGTWGEGNLYNFFFQTIDKLRNSIENKFSMDADNISRSDDGDMIVAIREALVNSIIHCDFRNNYGIKIIRLHDSVVFENGGNLRIPKIDFFCGGRSEPRNNTVQDIFRYIKLCERAGSGIPKIMDVVGKYSLKRPGLDTSNNMIRFTLWDTSISDNASDLGEIEKGILQFIYVNKNVKRFQIDSYFDIDKSETIKYLNSLIEKKYIKKIGKSRSTTYIINNGLEFIKYDLIETLKNMF</sequence>